<keyword evidence="3 5" id="KW-1133">Transmembrane helix</keyword>
<feature type="transmembrane region" description="Helical" evidence="5">
    <location>
        <begin position="32"/>
        <end position="53"/>
    </location>
</feature>
<keyword evidence="4 5" id="KW-0472">Membrane</keyword>
<gene>
    <name evidence="8" type="ORF">IPT68_25830</name>
</gene>
<feature type="transmembrane region" description="Helical" evidence="5">
    <location>
        <begin position="169"/>
        <end position="190"/>
    </location>
</feature>
<dbReference type="Proteomes" id="UP000594008">
    <property type="component" value="Chromosome"/>
</dbReference>
<dbReference type="Pfam" id="PF00005">
    <property type="entry name" value="ABC_tran"/>
    <property type="match status" value="1"/>
</dbReference>
<feature type="transmembrane region" description="Helical" evidence="5">
    <location>
        <begin position="139"/>
        <end position="163"/>
    </location>
</feature>
<dbReference type="PROSITE" id="PS50929">
    <property type="entry name" value="ABC_TM1F"/>
    <property type="match status" value="1"/>
</dbReference>
<evidence type="ECO:0000256" key="1">
    <source>
        <dbReference type="ARBA" id="ARBA00004651"/>
    </source>
</evidence>
<evidence type="ECO:0000256" key="4">
    <source>
        <dbReference type="ARBA" id="ARBA00023136"/>
    </source>
</evidence>
<sequence length="580" mass="60813">MIDAYEDPGTPDSRGPARYLWWLVRSQPGRSAVAALLGILSLALPAVVPYLLARAVDDGLEPGDRGALVGWSAAVLAAGGLNAWLNIARHRTMTRVRMDANFRTVKVVVGQAVRLGASLRRQVAAGEVVTIGVGDVQTVATALTVIGPGVGAVVGYAVVAALLLAVSPLLAAVVLIGVPVIGVLAGPLMGRLQSTETAYRERQGALTARIGDLAGGLRVLGGLGGKELVAEAFRRDSRRLRAEGYRVGAVTSWIQALGLGLPTVFLAVVTWLAARLVAQGQITVGELVSVYGYVAVLVVPVAYFLEFGQQVGRGLVAARRVVRFLRLGPLDGGGACDAPAEPSVLHDPESGVRVPPGRLTALACERPADAAEIVDRLGRYTPSDTTWGGVRLDEIALARVRERILVADHEADLFAGTLREVVLGRRTDADDTAVARAVRAAVADDVVRGLPDGLDSRIDAQGRNLSGGQQQRVRLARALLADPEVLLAVEPTSALDAHTEAAVARRLRDARAGRTTVVTTTSPLVLDRADTVYFLVDGKVAAGGTHEGLLAYEPGYRALVARDADDEADADAGEAEEAVR</sequence>
<accession>A0A7M2T3C4</accession>
<dbReference type="Gene3D" id="3.40.50.300">
    <property type="entry name" value="P-loop containing nucleotide triphosphate hydrolases"/>
    <property type="match status" value="1"/>
</dbReference>
<evidence type="ECO:0000256" key="5">
    <source>
        <dbReference type="SAM" id="Phobius"/>
    </source>
</evidence>
<keyword evidence="2 5" id="KW-0812">Transmembrane</keyword>
<evidence type="ECO:0000256" key="3">
    <source>
        <dbReference type="ARBA" id="ARBA00022989"/>
    </source>
</evidence>
<proteinExistence type="predicted"/>
<feature type="transmembrane region" description="Helical" evidence="5">
    <location>
        <begin position="244"/>
        <end position="268"/>
    </location>
</feature>
<dbReference type="EMBL" id="CP063374">
    <property type="protein sequence ID" value="QOV43160.1"/>
    <property type="molecule type" value="Genomic_DNA"/>
</dbReference>
<evidence type="ECO:0000313" key="9">
    <source>
        <dbReference type="Proteomes" id="UP000594008"/>
    </source>
</evidence>
<evidence type="ECO:0000256" key="2">
    <source>
        <dbReference type="ARBA" id="ARBA00022692"/>
    </source>
</evidence>
<dbReference type="AlphaFoldDB" id="A0A7M2T3C4"/>
<protein>
    <submittedName>
        <fullName evidence="8">ABC transporter ATP-binding protein</fullName>
    </submittedName>
</protein>
<dbReference type="GO" id="GO:0016887">
    <property type="term" value="F:ATP hydrolysis activity"/>
    <property type="evidence" value="ECO:0007669"/>
    <property type="project" value="InterPro"/>
</dbReference>
<dbReference type="InterPro" id="IPR011527">
    <property type="entry name" value="ABC1_TM_dom"/>
</dbReference>
<dbReference type="Pfam" id="PF00664">
    <property type="entry name" value="ABC_membrane"/>
    <property type="match status" value="1"/>
</dbReference>
<organism evidence="8 9">
    <name type="scientific">Streptomyces chromofuscus</name>
    <dbReference type="NCBI Taxonomy" id="42881"/>
    <lineage>
        <taxon>Bacteria</taxon>
        <taxon>Bacillati</taxon>
        <taxon>Actinomycetota</taxon>
        <taxon>Actinomycetes</taxon>
        <taxon>Kitasatosporales</taxon>
        <taxon>Streptomycetaceae</taxon>
        <taxon>Streptomyces</taxon>
    </lineage>
</organism>
<name>A0A7M2T3C4_STRCW</name>
<keyword evidence="8" id="KW-0067">ATP-binding</keyword>
<dbReference type="InterPro" id="IPR003439">
    <property type="entry name" value="ABC_transporter-like_ATP-bd"/>
</dbReference>
<dbReference type="SUPFAM" id="SSF52540">
    <property type="entry name" value="P-loop containing nucleoside triphosphate hydrolases"/>
    <property type="match status" value="1"/>
</dbReference>
<dbReference type="InterPro" id="IPR039421">
    <property type="entry name" value="Type_1_exporter"/>
</dbReference>
<dbReference type="PANTHER" id="PTHR43394">
    <property type="entry name" value="ATP-DEPENDENT PERMEASE MDL1, MITOCHONDRIAL"/>
    <property type="match status" value="1"/>
</dbReference>
<dbReference type="InterPro" id="IPR027417">
    <property type="entry name" value="P-loop_NTPase"/>
</dbReference>
<dbReference type="InterPro" id="IPR036640">
    <property type="entry name" value="ABC1_TM_sf"/>
</dbReference>
<dbReference type="PROSITE" id="PS50893">
    <property type="entry name" value="ABC_TRANSPORTER_2"/>
    <property type="match status" value="1"/>
</dbReference>
<dbReference type="SUPFAM" id="SSF90123">
    <property type="entry name" value="ABC transporter transmembrane region"/>
    <property type="match status" value="1"/>
</dbReference>
<keyword evidence="9" id="KW-1185">Reference proteome</keyword>
<feature type="transmembrane region" description="Helical" evidence="5">
    <location>
        <begin position="288"/>
        <end position="305"/>
    </location>
</feature>
<dbReference type="GO" id="GO:0015421">
    <property type="term" value="F:ABC-type oligopeptide transporter activity"/>
    <property type="evidence" value="ECO:0007669"/>
    <property type="project" value="TreeGrafter"/>
</dbReference>
<dbReference type="GO" id="GO:0005886">
    <property type="term" value="C:plasma membrane"/>
    <property type="evidence" value="ECO:0007669"/>
    <property type="project" value="UniProtKB-SubCell"/>
</dbReference>
<comment type="subcellular location">
    <subcellularLocation>
        <location evidence="1">Cell membrane</location>
        <topology evidence="1">Multi-pass membrane protein</topology>
    </subcellularLocation>
</comment>
<dbReference type="CDD" id="cd07346">
    <property type="entry name" value="ABC_6TM_exporters"/>
    <property type="match status" value="1"/>
</dbReference>
<feature type="domain" description="ABC transporter" evidence="6">
    <location>
        <begin position="296"/>
        <end position="562"/>
    </location>
</feature>
<dbReference type="PROSITE" id="PS00211">
    <property type="entry name" value="ABC_TRANSPORTER_1"/>
    <property type="match status" value="1"/>
</dbReference>
<dbReference type="Gene3D" id="1.20.1560.10">
    <property type="entry name" value="ABC transporter type 1, transmembrane domain"/>
    <property type="match status" value="1"/>
</dbReference>
<dbReference type="KEGG" id="schf:IPT68_25830"/>
<dbReference type="PANTHER" id="PTHR43394:SF1">
    <property type="entry name" value="ATP-BINDING CASSETTE SUB-FAMILY B MEMBER 10, MITOCHONDRIAL"/>
    <property type="match status" value="1"/>
</dbReference>
<evidence type="ECO:0000313" key="8">
    <source>
        <dbReference type="EMBL" id="QOV43160.1"/>
    </source>
</evidence>
<reference evidence="8 9" key="1">
    <citation type="submission" date="2020-10" db="EMBL/GenBank/DDBJ databases">
        <title>Streptomyces chromofuscus complate genome analysis.</title>
        <authorList>
            <person name="Anwar N."/>
        </authorList>
    </citation>
    <scope>NUCLEOTIDE SEQUENCE [LARGE SCALE GENOMIC DNA]</scope>
    <source>
        <strain evidence="8 9">DSM 40273</strain>
    </source>
</reference>
<dbReference type="GO" id="GO:0005524">
    <property type="term" value="F:ATP binding"/>
    <property type="evidence" value="ECO:0007669"/>
    <property type="project" value="UniProtKB-KW"/>
</dbReference>
<evidence type="ECO:0000259" key="6">
    <source>
        <dbReference type="PROSITE" id="PS50893"/>
    </source>
</evidence>
<feature type="transmembrane region" description="Helical" evidence="5">
    <location>
        <begin position="68"/>
        <end position="88"/>
    </location>
</feature>
<evidence type="ECO:0000259" key="7">
    <source>
        <dbReference type="PROSITE" id="PS50929"/>
    </source>
</evidence>
<keyword evidence="8" id="KW-0547">Nucleotide-binding</keyword>
<dbReference type="InterPro" id="IPR017871">
    <property type="entry name" value="ABC_transporter-like_CS"/>
</dbReference>
<dbReference type="RefSeq" id="WP_189701182.1">
    <property type="nucleotide sequence ID" value="NZ_BMTA01000024.1"/>
</dbReference>
<feature type="domain" description="ABC transmembrane type-1" evidence="7">
    <location>
        <begin position="32"/>
        <end position="313"/>
    </location>
</feature>